<organism evidence="1 2">
    <name type="scientific">Burkholderia cepacia</name>
    <name type="common">Pseudomonas cepacia</name>
    <dbReference type="NCBI Taxonomy" id="292"/>
    <lineage>
        <taxon>Bacteria</taxon>
        <taxon>Pseudomonadati</taxon>
        <taxon>Pseudomonadota</taxon>
        <taxon>Betaproteobacteria</taxon>
        <taxon>Burkholderiales</taxon>
        <taxon>Burkholderiaceae</taxon>
        <taxon>Burkholderia</taxon>
        <taxon>Burkholderia cepacia complex</taxon>
    </lineage>
</organism>
<comment type="caution">
    <text evidence="1">The sequence shown here is derived from an EMBL/GenBank/DDBJ whole genome shotgun (WGS) entry which is preliminary data.</text>
</comment>
<gene>
    <name evidence="1" type="ORF">C5615_37570</name>
</gene>
<name>A0A2S8HYG2_BURCE</name>
<accession>A0A2S8HYG2</accession>
<evidence type="ECO:0000313" key="1">
    <source>
        <dbReference type="EMBL" id="PQP07607.1"/>
    </source>
</evidence>
<evidence type="ECO:0000313" key="2">
    <source>
        <dbReference type="Proteomes" id="UP000238206"/>
    </source>
</evidence>
<protein>
    <submittedName>
        <fullName evidence="1">Uncharacterized protein</fullName>
    </submittedName>
</protein>
<dbReference type="RefSeq" id="WP_105393872.1">
    <property type="nucleotide sequence ID" value="NZ_PUIQ01000109.1"/>
</dbReference>
<proteinExistence type="predicted"/>
<dbReference type="AlphaFoldDB" id="A0A2S8HYG2"/>
<dbReference type="Proteomes" id="UP000238206">
    <property type="component" value="Unassembled WGS sequence"/>
</dbReference>
<reference evidence="1 2" key="1">
    <citation type="submission" date="2018-02" db="EMBL/GenBank/DDBJ databases">
        <title>Draft genome sequencing of Burkholderia cepacia Y14-15.</title>
        <authorList>
            <person name="Zheng B.-X."/>
        </authorList>
    </citation>
    <scope>NUCLEOTIDE SEQUENCE [LARGE SCALE GENOMIC DNA]</scope>
    <source>
        <strain evidence="1 2">Y14-15</strain>
    </source>
</reference>
<dbReference type="EMBL" id="PUIQ01000109">
    <property type="protein sequence ID" value="PQP07607.1"/>
    <property type="molecule type" value="Genomic_DNA"/>
</dbReference>
<sequence length="233" mass="25627">MNPLKRPLPERLEALEALANDAGLTGELEAKQRAKADALRAELAHELKSLPDRKRERSALTNEAERAAAAFAAAKAACYEAEKSMLETRGRLAVWTMADNGARERILTELERTAPPELCEALDDLSDADDLLRAAVRTDVFTAKNWLGARIGNVTTNMPEIKAAREKIAEAQRGVRALVHDGSISSGELVSRAWMLVDAALEPLFDFVSRQKWETRRSRPHGDLLAEVAGYGE</sequence>